<dbReference type="SUPFAM" id="SSF81383">
    <property type="entry name" value="F-box domain"/>
    <property type="match status" value="1"/>
</dbReference>
<protein>
    <recommendedName>
        <fullName evidence="1">F-box domain-containing protein</fullName>
    </recommendedName>
</protein>
<sequence>MGKLRAKNTFTLPSEIYEKIFSFCSNHDIYQVSQSSRYLYQVSIRVLYRIIPKMDLSRTINFLVSVCFYKHQAPYVWSLSIALSKTDICTPLSKLEIFQRLRKLGNPIKAIPFRTVLQDYLTLISTALQQLKNLRTLELRLLPSDSLDDNAARLLAHVPFQLRTFTTTLEWGTAMSKFLQTQNEMKDLQCPVTIHPENGLIPAGILPSLNAFSWSDETPMNTVRYIIHGRPIKKIALRFHRKCTDISPFIDIGAHSGYIKHGLFTFQAASIKSDYIVSIALQFPAVWEVAIKIKEMSEDFIEQISIAIHNFSSLRRLMITGRRPVNPGWEDVYLPLFDKCFANCKTLTWIVLPVLQNGAIVHRTIRKQVDLLSLNVPR</sequence>
<dbReference type="InParanoid" id="A0A409WKR1"/>
<dbReference type="AlphaFoldDB" id="A0A409WKR1"/>
<gene>
    <name evidence="2" type="ORF">CVT25_002849</name>
</gene>
<reference evidence="2 3" key="1">
    <citation type="journal article" date="2018" name="Evol. Lett.">
        <title>Horizontal gene cluster transfer increased hallucinogenic mushroom diversity.</title>
        <authorList>
            <person name="Reynolds H.T."/>
            <person name="Vijayakumar V."/>
            <person name="Gluck-Thaler E."/>
            <person name="Korotkin H.B."/>
            <person name="Matheny P.B."/>
            <person name="Slot J.C."/>
        </authorList>
    </citation>
    <scope>NUCLEOTIDE SEQUENCE [LARGE SCALE GENOMIC DNA]</scope>
    <source>
        <strain evidence="2 3">2631</strain>
    </source>
</reference>
<evidence type="ECO:0000259" key="1">
    <source>
        <dbReference type="PROSITE" id="PS50181"/>
    </source>
</evidence>
<evidence type="ECO:0000313" key="3">
    <source>
        <dbReference type="Proteomes" id="UP000283269"/>
    </source>
</evidence>
<dbReference type="Proteomes" id="UP000283269">
    <property type="component" value="Unassembled WGS sequence"/>
</dbReference>
<organism evidence="2 3">
    <name type="scientific">Psilocybe cyanescens</name>
    <dbReference type="NCBI Taxonomy" id="93625"/>
    <lineage>
        <taxon>Eukaryota</taxon>
        <taxon>Fungi</taxon>
        <taxon>Dikarya</taxon>
        <taxon>Basidiomycota</taxon>
        <taxon>Agaricomycotina</taxon>
        <taxon>Agaricomycetes</taxon>
        <taxon>Agaricomycetidae</taxon>
        <taxon>Agaricales</taxon>
        <taxon>Agaricineae</taxon>
        <taxon>Strophariaceae</taxon>
        <taxon>Psilocybe</taxon>
    </lineage>
</organism>
<dbReference type="CDD" id="cd09917">
    <property type="entry name" value="F-box_SF"/>
    <property type="match status" value="1"/>
</dbReference>
<dbReference type="EMBL" id="NHYD01003392">
    <property type="protein sequence ID" value="PPQ79115.1"/>
    <property type="molecule type" value="Genomic_DNA"/>
</dbReference>
<accession>A0A409WKR1</accession>
<comment type="caution">
    <text evidence="2">The sequence shown here is derived from an EMBL/GenBank/DDBJ whole genome shotgun (WGS) entry which is preliminary data.</text>
</comment>
<feature type="domain" description="F-box" evidence="1">
    <location>
        <begin position="6"/>
        <end position="51"/>
    </location>
</feature>
<dbReference type="PROSITE" id="PS50181">
    <property type="entry name" value="FBOX"/>
    <property type="match status" value="1"/>
</dbReference>
<keyword evidence="3" id="KW-1185">Reference proteome</keyword>
<evidence type="ECO:0000313" key="2">
    <source>
        <dbReference type="EMBL" id="PPQ79115.1"/>
    </source>
</evidence>
<name>A0A409WKR1_PSICY</name>
<dbReference type="OrthoDB" id="2988174at2759"/>
<dbReference type="InterPro" id="IPR036047">
    <property type="entry name" value="F-box-like_dom_sf"/>
</dbReference>
<dbReference type="InterPro" id="IPR001810">
    <property type="entry name" value="F-box_dom"/>
</dbReference>
<proteinExistence type="predicted"/>